<evidence type="ECO:0000256" key="1">
    <source>
        <dbReference type="SAM" id="MobiDB-lite"/>
    </source>
</evidence>
<protein>
    <recommendedName>
        <fullName evidence="4">Twin-arginine translocation signal domain-containing protein</fullName>
    </recommendedName>
</protein>
<keyword evidence="3" id="KW-1185">Reference proteome</keyword>
<dbReference type="Proteomes" id="UP000500826">
    <property type="component" value="Chromosome"/>
</dbReference>
<evidence type="ECO:0000313" key="2">
    <source>
        <dbReference type="EMBL" id="QJW85309.1"/>
    </source>
</evidence>
<feature type="region of interest" description="Disordered" evidence="1">
    <location>
        <begin position="22"/>
        <end position="54"/>
    </location>
</feature>
<organism evidence="2 3">
    <name type="scientific">Ramlibacter terrae</name>
    <dbReference type="NCBI Taxonomy" id="2732511"/>
    <lineage>
        <taxon>Bacteria</taxon>
        <taxon>Pseudomonadati</taxon>
        <taxon>Pseudomonadota</taxon>
        <taxon>Betaproteobacteria</taxon>
        <taxon>Burkholderiales</taxon>
        <taxon>Comamonadaceae</taxon>
        <taxon>Ramlibacter</taxon>
    </lineage>
</organism>
<evidence type="ECO:0008006" key="4">
    <source>
        <dbReference type="Google" id="ProtNLM"/>
    </source>
</evidence>
<proteinExistence type="predicted"/>
<dbReference type="EMBL" id="CP053418">
    <property type="protein sequence ID" value="QJW85309.1"/>
    <property type="molecule type" value="Genomic_DNA"/>
</dbReference>
<evidence type="ECO:0000313" key="3">
    <source>
        <dbReference type="Proteomes" id="UP000500826"/>
    </source>
</evidence>
<accession>A0ABX6P749</accession>
<gene>
    <name evidence="2" type="ORF">HK414_23730</name>
</gene>
<reference evidence="2 3" key="1">
    <citation type="submission" date="2020-05" db="EMBL/GenBank/DDBJ databases">
        <title>Ramlibacter rhizophilus sp. nov., isolated from rhizosphere soil of national flower Mugunghwa from South Korea.</title>
        <authorList>
            <person name="Zheng-Fei Y."/>
            <person name="Huan T."/>
        </authorList>
    </citation>
    <scope>NUCLEOTIDE SEQUENCE [LARGE SCALE GENOMIC DNA]</scope>
    <source>
        <strain evidence="2 3">H242</strain>
    </source>
</reference>
<name>A0ABX6P749_9BURK</name>
<feature type="compositionally biased region" description="Low complexity" evidence="1">
    <location>
        <begin position="31"/>
        <end position="54"/>
    </location>
</feature>
<sequence>MQRKTFHRFLLAAAAAATLGWGSARRRSPRFRSSTRWPSAARSRRPSTAMPPTS</sequence>